<evidence type="ECO:0000259" key="6">
    <source>
        <dbReference type="Pfam" id="PF06803"/>
    </source>
</evidence>
<comment type="caution">
    <text evidence="7">The sequence shown here is derived from an EMBL/GenBank/DDBJ whole genome shotgun (WGS) entry which is preliminary data.</text>
</comment>
<evidence type="ECO:0000256" key="1">
    <source>
        <dbReference type="ARBA" id="ARBA00004127"/>
    </source>
</evidence>
<feature type="domain" description="DUF1232" evidence="6">
    <location>
        <begin position="36"/>
        <end position="71"/>
    </location>
</feature>
<feature type="transmembrane region" description="Helical" evidence="5">
    <location>
        <begin position="36"/>
        <end position="53"/>
    </location>
</feature>
<sequence>MWRLWRRMKFLLKFRKSVPFIKDFILSGEVDKKKKIMFAGLAVGYVLLPFDLIPDFLLGLGLVDDIAVASFLLQQMVKSAPISLKDKYEL</sequence>
<protein>
    <submittedName>
        <fullName evidence="7">YkvA family protein</fullName>
    </submittedName>
</protein>
<keyword evidence="8" id="KW-1185">Reference proteome</keyword>
<dbReference type="InterPro" id="IPR016941">
    <property type="entry name" value="UCP029962"/>
</dbReference>
<name>A0ABV7CSB9_9BACI</name>
<evidence type="ECO:0000256" key="5">
    <source>
        <dbReference type="SAM" id="Phobius"/>
    </source>
</evidence>
<dbReference type="InterPro" id="IPR010652">
    <property type="entry name" value="DUF1232"/>
</dbReference>
<accession>A0ABV7CSB9</accession>
<evidence type="ECO:0000256" key="2">
    <source>
        <dbReference type="ARBA" id="ARBA00022692"/>
    </source>
</evidence>
<reference evidence="8" key="1">
    <citation type="journal article" date="2019" name="Int. J. Syst. Evol. Microbiol.">
        <title>The Global Catalogue of Microorganisms (GCM) 10K type strain sequencing project: providing services to taxonomists for standard genome sequencing and annotation.</title>
        <authorList>
            <consortium name="The Broad Institute Genomics Platform"/>
            <consortium name="The Broad Institute Genome Sequencing Center for Infectious Disease"/>
            <person name="Wu L."/>
            <person name="Ma J."/>
        </authorList>
    </citation>
    <scope>NUCLEOTIDE SEQUENCE [LARGE SCALE GENOMIC DNA]</scope>
    <source>
        <strain evidence="8">KCTC 13128</strain>
    </source>
</reference>
<organism evidence="7 8">
    <name type="scientific">Virgibacillus xinjiangensis</name>
    <dbReference type="NCBI Taxonomy" id="393090"/>
    <lineage>
        <taxon>Bacteria</taxon>
        <taxon>Bacillati</taxon>
        <taxon>Bacillota</taxon>
        <taxon>Bacilli</taxon>
        <taxon>Bacillales</taxon>
        <taxon>Bacillaceae</taxon>
        <taxon>Virgibacillus</taxon>
    </lineage>
</organism>
<dbReference type="Proteomes" id="UP001595279">
    <property type="component" value="Unassembled WGS sequence"/>
</dbReference>
<evidence type="ECO:0000256" key="4">
    <source>
        <dbReference type="ARBA" id="ARBA00023136"/>
    </source>
</evidence>
<evidence type="ECO:0000313" key="8">
    <source>
        <dbReference type="Proteomes" id="UP001595279"/>
    </source>
</evidence>
<comment type="subcellular location">
    <subcellularLocation>
        <location evidence="1">Endomembrane system</location>
        <topology evidence="1">Multi-pass membrane protein</topology>
    </subcellularLocation>
</comment>
<keyword evidence="2 5" id="KW-0812">Transmembrane</keyword>
<dbReference type="EMBL" id="JBHRSA010000009">
    <property type="protein sequence ID" value="MFC3039321.1"/>
    <property type="molecule type" value="Genomic_DNA"/>
</dbReference>
<dbReference type="Pfam" id="PF06803">
    <property type="entry name" value="DUF1232"/>
    <property type="match status" value="1"/>
</dbReference>
<keyword evidence="4 5" id="KW-0472">Membrane</keyword>
<dbReference type="PIRSF" id="PIRSF029962">
    <property type="entry name" value="UCP029962"/>
    <property type="match status" value="1"/>
</dbReference>
<keyword evidence="3 5" id="KW-1133">Transmembrane helix</keyword>
<evidence type="ECO:0000256" key="3">
    <source>
        <dbReference type="ARBA" id="ARBA00022989"/>
    </source>
</evidence>
<dbReference type="RefSeq" id="WP_390268526.1">
    <property type="nucleotide sequence ID" value="NZ_JBHRSA010000009.1"/>
</dbReference>
<proteinExistence type="predicted"/>
<evidence type="ECO:0000313" key="7">
    <source>
        <dbReference type="EMBL" id="MFC3039321.1"/>
    </source>
</evidence>
<gene>
    <name evidence="7" type="ORF">ACFOGI_03595</name>
</gene>